<keyword evidence="4" id="KW-0564">Palmitate</keyword>
<keyword evidence="3" id="KW-0472">Membrane</keyword>
<name>A0A7Y9GRZ1_9MICO</name>
<dbReference type="EMBL" id="JACCBV010000001">
    <property type="protein sequence ID" value="NYE21569.1"/>
    <property type="molecule type" value="Genomic_DNA"/>
</dbReference>
<dbReference type="Proteomes" id="UP000576969">
    <property type="component" value="Unassembled WGS sequence"/>
</dbReference>
<evidence type="ECO:0000256" key="4">
    <source>
        <dbReference type="ARBA" id="ARBA00023139"/>
    </source>
</evidence>
<feature type="chain" id="PRO_5031391319" evidence="6">
    <location>
        <begin position="35"/>
        <end position="440"/>
    </location>
</feature>
<dbReference type="AlphaFoldDB" id="A0A7Y9GRZ1"/>
<protein>
    <submittedName>
        <fullName evidence="7">ABC-type glycerol-3-phosphate transport system substrate-binding protein</fullName>
    </submittedName>
</protein>
<dbReference type="Gene3D" id="3.40.190.10">
    <property type="entry name" value="Periplasmic binding protein-like II"/>
    <property type="match status" value="2"/>
</dbReference>
<feature type="signal peptide" evidence="6">
    <location>
        <begin position="1"/>
        <end position="34"/>
    </location>
</feature>
<dbReference type="SUPFAM" id="SSF53850">
    <property type="entry name" value="Periplasmic binding protein-like II"/>
    <property type="match status" value="1"/>
</dbReference>
<comment type="caution">
    <text evidence="7">The sequence shown here is derived from an EMBL/GenBank/DDBJ whole genome shotgun (WGS) entry which is preliminary data.</text>
</comment>
<accession>A0A7Y9GRZ1</accession>
<dbReference type="PANTHER" id="PTHR43649:SF33">
    <property type="entry name" value="POLYGALACTURONAN_RHAMNOGALACTURONAN-BINDING PROTEIN YTCQ"/>
    <property type="match status" value="1"/>
</dbReference>
<gene>
    <name evidence="7" type="ORF">BJ991_003597</name>
</gene>
<keyword evidence="2 6" id="KW-0732">Signal</keyword>
<organism evidence="7 8">
    <name type="scientific">Microbacterium immunditiarum</name>
    <dbReference type="NCBI Taxonomy" id="337480"/>
    <lineage>
        <taxon>Bacteria</taxon>
        <taxon>Bacillati</taxon>
        <taxon>Actinomycetota</taxon>
        <taxon>Actinomycetes</taxon>
        <taxon>Micrococcales</taxon>
        <taxon>Microbacteriaceae</taxon>
        <taxon>Microbacterium</taxon>
    </lineage>
</organism>
<evidence type="ECO:0000256" key="2">
    <source>
        <dbReference type="ARBA" id="ARBA00022729"/>
    </source>
</evidence>
<dbReference type="PANTHER" id="PTHR43649">
    <property type="entry name" value="ARABINOSE-BINDING PROTEIN-RELATED"/>
    <property type="match status" value="1"/>
</dbReference>
<evidence type="ECO:0000256" key="1">
    <source>
        <dbReference type="ARBA" id="ARBA00022475"/>
    </source>
</evidence>
<keyword evidence="8" id="KW-1185">Reference proteome</keyword>
<evidence type="ECO:0000256" key="6">
    <source>
        <dbReference type="SAM" id="SignalP"/>
    </source>
</evidence>
<evidence type="ECO:0000256" key="3">
    <source>
        <dbReference type="ARBA" id="ARBA00023136"/>
    </source>
</evidence>
<keyword evidence="1" id="KW-1003">Cell membrane</keyword>
<dbReference type="InterPro" id="IPR006059">
    <property type="entry name" value="SBP"/>
</dbReference>
<evidence type="ECO:0000256" key="5">
    <source>
        <dbReference type="ARBA" id="ARBA00023288"/>
    </source>
</evidence>
<keyword evidence="5" id="KW-0449">Lipoprotein</keyword>
<dbReference type="InterPro" id="IPR050490">
    <property type="entry name" value="Bact_solute-bd_prot1"/>
</dbReference>
<evidence type="ECO:0000313" key="8">
    <source>
        <dbReference type="Proteomes" id="UP000576969"/>
    </source>
</evidence>
<sequence length="440" mass="48419">MSPIRTNVRRLRVITAAAAIAASAVVLSACSGEAAPKETKEAIEPSGTITHLTHLDPARFEPYVEAFLEKYPEVENVEVQRLTDYPNEIKTRMSTDDYGDVLGIPASVTPDQLPDFFEPLGDREEMLKTYRWLNKSFEDVVYGLPDLGNAQGLLYNKKLWEGAGITEFPTTPDEFIRDLKKIKAEYPEVTPLVTNYKDGWMLSQWEGYRGIPSNNPDVTYDMTTWSDPWGSGNDYEVIDGLLYDVAAAGLIEPDPTTATYDETKILIGAGTIATMPVGSWAVFRAGGDIEKAGYDADDIGYMPFPVQHDGKFYATTGPDVTMAVSLHSDNKVTARAWLDFLVGESTYSEDLGGLSPRIDGSVPAVLEDFVSQVELFSLNPLPVGKETLWADISNASGIVLNDGRYRQELIDAARTGSKSKEQLFDELNAAWEAGRQDVLG</sequence>
<evidence type="ECO:0000313" key="7">
    <source>
        <dbReference type="EMBL" id="NYE21569.1"/>
    </source>
</evidence>
<dbReference type="Pfam" id="PF01547">
    <property type="entry name" value="SBP_bac_1"/>
    <property type="match status" value="1"/>
</dbReference>
<dbReference type="PROSITE" id="PS51257">
    <property type="entry name" value="PROKAR_LIPOPROTEIN"/>
    <property type="match status" value="1"/>
</dbReference>
<proteinExistence type="predicted"/>
<reference evidence="7 8" key="1">
    <citation type="submission" date="2020-07" db="EMBL/GenBank/DDBJ databases">
        <title>Sequencing the genomes of 1000 actinobacteria strains.</title>
        <authorList>
            <person name="Klenk H.-P."/>
        </authorList>
    </citation>
    <scope>NUCLEOTIDE SEQUENCE [LARGE SCALE GENOMIC DNA]</scope>
    <source>
        <strain evidence="7 8">DSM 24662</strain>
    </source>
</reference>